<name>A0A517LMP5_9PEZI</name>
<dbReference type="AlphaFoldDB" id="A0A517LMP5"/>
<dbReference type="Proteomes" id="UP000316270">
    <property type="component" value="Chromosome 16"/>
</dbReference>
<evidence type="ECO:0000313" key="2">
    <source>
        <dbReference type="EMBL" id="QDS76920.1"/>
    </source>
</evidence>
<evidence type="ECO:0000256" key="1">
    <source>
        <dbReference type="SAM" id="MobiDB-lite"/>
    </source>
</evidence>
<organism evidence="2 3">
    <name type="scientific">Venturia effusa</name>
    <dbReference type="NCBI Taxonomy" id="50376"/>
    <lineage>
        <taxon>Eukaryota</taxon>
        <taxon>Fungi</taxon>
        <taxon>Dikarya</taxon>
        <taxon>Ascomycota</taxon>
        <taxon>Pezizomycotina</taxon>
        <taxon>Dothideomycetes</taxon>
        <taxon>Pleosporomycetidae</taxon>
        <taxon>Venturiales</taxon>
        <taxon>Venturiaceae</taxon>
        <taxon>Venturia</taxon>
    </lineage>
</organism>
<accession>A0A517LMP5</accession>
<feature type="compositionally biased region" description="Low complexity" evidence="1">
    <location>
        <begin position="197"/>
        <end position="209"/>
    </location>
</feature>
<proteinExistence type="predicted"/>
<sequence>MSSLSGRSSCLVQSRKRKWGSDVIVVEVGEGNGSKAFIIYEYHVRERSPFFEKALSLFTDLLAIHGKAAWFTDTNDEALTSKALSKALKLVFQIKEHGLNDKNQSACEKYHCHVKLNTTCYRETLGLASTFTTWPNKEQGKGIEMSLSPGSSDSEPAAAIDASVLPSQSASTTTNTQPPHSGWGISSPNTTASAFQTTDTGTSGATGSDTRTLASTLSSSIGRVSTAAIVDSDRGLFGGFSSMYRDRR</sequence>
<dbReference type="EMBL" id="CP042200">
    <property type="protein sequence ID" value="QDS76920.1"/>
    <property type="molecule type" value="Genomic_DNA"/>
</dbReference>
<reference evidence="2 3" key="1">
    <citation type="submission" date="2019-07" db="EMBL/GenBank/DDBJ databases">
        <title>Finished genome of Venturia effusa.</title>
        <authorList>
            <person name="Young C.A."/>
            <person name="Cox M.P."/>
            <person name="Ganley A.R.D."/>
            <person name="David W.J."/>
        </authorList>
    </citation>
    <scope>NUCLEOTIDE SEQUENCE [LARGE SCALE GENOMIC DNA]</scope>
    <source>
        <strain evidence="3">albino</strain>
    </source>
</reference>
<evidence type="ECO:0000313" key="3">
    <source>
        <dbReference type="Proteomes" id="UP000316270"/>
    </source>
</evidence>
<keyword evidence="3" id="KW-1185">Reference proteome</keyword>
<feature type="region of interest" description="Disordered" evidence="1">
    <location>
        <begin position="165"/>
        <end position="209"/>
    </location>
</feature>
<feature type="compositionally biased region" description="Polar residues" evidence="1">
    <location>
        <begin position="165"/>
        <end position="196"/>
    </location>
</feature>
<gene>
    <name evidence="2" type="ORF">FKW77_004384</name>
</gene>
<protein>
    <submittedName>
        <fullName evidence="2">Uncharacterized protein</fullName>
    </submittedName>
</protein>